<comment type="similarity">
    <text evidence="2">Belongs to the SLC29A/ENT transporter (TC 2.A.57) family.</text>
</comment>
<keyword evidence="9" id="KW-1185">Reference proteome</keyword>
<evidence type="ECO:0000256" key="2">
    <source>
        <dbReference type="ARBA" id="ARBA00007965"/>
    </source>
</evidence>
<protein>
    <submittedName>
        <fullName evidence="8">Uncharacterized protein</fullName>
    </submittedName>
</protein>
<reference evidence="8" key="1">
    <citation type="submission" date="2025-08" db="UniProtKB">
        <authorList>
            <consortium name="Ensembl"/>
        </authorList>
    </citation>
    <scope>IDENTIFICATION</scope>
</reference>
<sequence length="148" mass="16192">ILEAKFNNVMTLCTMLPLLLCTRLNSFLHSRVSQYLRVMGILLVIMLIFIITTIIVKVHLEPLPFFAVTMGSLFGMTGLLPVSYTTPIISGITYLFSHSFFFPSFSVGGSELHDAAFGYFITACGYFSVHPLLCSAALTIVTGSDIGP</sequence>
<evidence type="ECO:0000256" key="4">
    <source>
        <dbReference type="ARBA" id="ARBA00022692"/>
    </source>
</evidence>
<comment type="subcellular location">
    <subcellularLocation>
        <location evidence="1">Membrane</location>
        <topology evidence="1">Multi-pass membrane protein</topology>
    </subcellularLocation>
</comment>
<keyword evidence="3" id="KW-0813">Transport</keyword>
<evidence type="ECO:0000256" key="5">
    <source>
        <dbReference type="ARBA" id="ARBA00022989"/>
    </source>
</evidence>
<evidence type="ECO:0000256" key="6">
    <source>
        <dbReference type="ARBA" id="ARBA00023136"/>
    </source>
</evidence>
<evidence type="ECO:0000256" key="3">
    <source>
        <dbReference type="ARBA" id="ARBA00022448"/>
    </source>
</evidence>
<evidence type="ECO:0000313" key="9">
    <source>
        <dbReference type="Proteomes" id="UP000261620"/>
    </source>
</evidence>
<dbReference type="AlphaFoldDB" id="A0A3Q3X9F4"/>
<proteinExistence type="inferred from homology"/>
<dbReference type="Proteomes" id="UP000261620">
    <property type="component" value="Unplaced"/>
</dbReference>
<evidence type="ECO:0000256" key="1">
    <source>
        <dbReference type="ARBA" id="ARBA00004141"/>
    </source>
</evidence>
<feature type="transmembrane region" description="Helical" evidence="7">
    <location>
        <begin position="117"/>
        <end position="141"/>
    </location>
</feature>
<keyword evidence="4 7" id="KW-0812">Transmembrane</keyword>
<organism evidence="8 9">
    <name type="scientific">Mola mola</name>
    <name type="common">Ocean sunfish</name>
    <name type="synonym">Tetraodon mola</name>
    <dbReference type="NCBI Taxonomy" id="94237"/>
    <lineage>
        <taxon>Eukaryota</taxon>
        <taxon>Metazoa</taxon>
        <taxon>Chordata</taxon>
        <taxon>Craniata</taxon>
        <taxon>Vertebrata</taxon>
        <taxon>Euteleostomi</taxon>
        <taxon>Actinopterygii</taxon>
        <taxon>Neopterygii</taxon>
        <taxon>Teleostei</taxon>
        <taxon>Neoteleostei</taxon>
        <taxon>Acanthomorphata</taxon>
        <taxon>Eupercaria</taxon>
        <taxon>Tetraodontiformes</taxon>
        <taxon>Molidae</taxon>
        <taxon>Mola</taxon>
    </lineage>
</organism>
<dbReference type="Ensembl" id="ENSMMOT00000028181.1">
    <property type="protein sequence ID" value="ENSMMOP00000027708.1"/>
    <property type="gene ID" value="ENSMMOG00000020955.1"/>
</dbReference>
<name>A0A3Q3X9F4_MOLML</name>
<accession>A0A3Q3X9F4</accession>
<keyword evidence="5 7" id="KW-1133">Transmembrane helix</keyword>
<feature type="transmembrane region" description="Helical" evidence="7">
    <location>
        <begin position="36"/>
        <end position="56"/>
    </location>
</feature>
<dbReference type="GO" id="GO:0016020">
    <property type="term" value="C:membrane"/>
    <property type="evidence" value="ECO:0007669"/>
    <property type="project" value="UniProtKB-SubCell"/>
</dbReference>
<dbReference type="PRINTS" id="PR01130">
    <property type="entry name" value="DERENTRNSPRT"/>
</dbReference>
<keyword evidence="6 7" id="KW-0472">Membrane</keyword>
<dbReference type="GO" id="GO:0005337">
    <property type="term" value="F:nucleoside transmembrane transporter activity"/>
    <property type="evidence" value="ECO:0007669"/>
    <property type="project" value="InterPro"/>
</dbReference>
<dbReference type="InterPro" id="IPR002259">
    <property type="entry name" value="Eqnu_transpt"/>
</dbReference>
<evidence type="ECO:0000313" key="8">
    <source>
        <dbReference type="Ensembl" id="ENSMMOP00000027708.1"/>
    </source>
</evidence>
<evidence type="ECO:0000256" key="7">
    <source>
        <dbReference type="SAM" id="Phobius"/>
    </source>
</evidence>
<reference evidence="8" key="2">
    <citation type="submission" date="2025-09" db="UniProtKB">
        <authorList>
            <consortium name="Ensembl"/>
        </authorList>
    </citation>
    <scope>IDENTIFICATION</scope>
</reference>